<dbReference type="GO" id="GO:0048767">
    <property type="term" value="P:root hair elongation"/>
    <property type="evidence" value="ECO:0007669"/>
    <property type="project" value="TreeGrafter"/>
</dbReference>
<keyword evidence="4" id="KW-0518">Myosin</keyword>
<dbReference type="PANTHER" id="PTHR13140">
    <property type="entry name" value="MYOSIN"/>
    <property type="match status" value="1"/>
</dbReference>
<dbReference type="PANTHER" id="PTHR13140:SF851">
    <property type="entry name" value="MYOSIN-14"/>
    <property type="match status" value="1"/>
</dbReference>
<proteinExistence type="inferred from homology"/>
<feature type="domain" description="Myosin N-terminal SH3-like" evidence="6">
    <location>
        <begin position="165"/>
        <end position="214"/>
    </location>
</feature>
<comment type="caution">
    <text evidence="4">Lacks conserved residue(s) required for the propagation of feature annotation.</text>
</comment>
<dbReference type="AlphaFoldDB" id="A0A8T1YBG7"/>
<comment type="similarity">
    <text evidence="4">Belongs to the TRAFAC class myosin-kinesin ATPase superfamily. Myosin family.</text>
</comment>
<evidence type="ECO:0000313" key="8">
    <source>
        <dbReference type="Proteomes" id="UP000694240"/>
    </source>
</evidence>
<dbReference type="GO" id="GO:0005737">
    <property type="term" value="C:cytoplasm"/>
    <property type="evidence" value="ECO:0007669"/>
    <property type="project" value="TreeGrafter"/>
</dbReference>
<comment type="caution">
    <text evidence="7">The sequence shown here is derived from an EMBL/GenBank/DDBJ whole genome shotgun (WGS) entry which is preliminary data.</text>
</comment>
<sequence length="315" mass="35513">MEFTIPLLKLDFVPPPIAIMVVRPRIPEYTIQDAKLNVDGLNLNLMISSTLENRNKHIFLRSENGGSANVYYNNFLLSRQLLEPFNLAAQEKNLDTMSFFTTIPENKLSLQQQIQKEMQNNTFKLKIETNFKLKARWASLHYAFVLHGRCNLQMSSNGSPIKKLNVGSCDWVEDPEVAWIDGEVIEVKGNDIKVKCTSGKTRGNILISVNPFRRLPHLYNNHMMQQYKGAGFGELSPHPFAVADAAYRQMKNQGISQSILVSGESGAGKTETTKLLMQYLAGMGGRAVSEGRTVEKKVLEVELFPKEGHQSHCRQ</sequence>
<dbReference type="Pfam" id="PF02736">
    <property type="entry name" value="Myosin_N"/>
    <property type="match status" value="1"/>
</dbReference>
<keyword evidence="4" id="KW-0009">Actin-binding</keyword>
<keyword evidence="3" id="KW-0112">Calmodulin-binding</keyword>
<name>A0A8T1YBG7_9BRAS</name>
<dbReference type="GO" id="GO:0000146">
    <property type="term" value="F:microfilament motor activity"/>
    <property type="evidence" value="ECO:0007669"/>
    <property type="project" value="TreeGrafter"/>
</dbReference>
<dbReference type="GO" id="GO:0051015">
    <property type="term" value="F:actin filament binding"/>
    <property type="evidence" value="ECO:0007669"/>
    <property type="project" value="TreeGrafter"/>
</dbReference>
<dbReference type="GO" id="GO:0007015">
    <property type="term" value="P:actin filament organization"/>
    <property type="evidence" value="ECO:0007669"/>
    <property type="project" value="TreeGrafter"/>
</dbReference>
<accession>A0A8T1YBG7</accession>
<evidence type="ECO:0000256" key="2">
    <source>
        <dbReference type="ARBA" id="ARBA00022840"/>
    </source>
</evidence>
<dbReference type="GO" id="GO:0005516">
    <property type="term" value="F:calmodulin binding"/>
    <property type="evidence" value="ECO:0007669"/>
    <property type="project" value="UniProtKB-KW"/>
</dbReference>
<evidence type="ECO:0000256" key="3">
    <source>
        <dbReference type="ARBA" id="ARBA00022860"/>
    </source>
</evidence>
<evidence type="ECO:0000313" key="7">
    <source>
        <dbReference type="EMBL" id="KAG7541250.1"/>
    </source>
</evidence>
<reference evidence="7 8" key="1">
    <citation type="submission" date="2020-12" db="EMBL/GenBank/DDBJ databases">
        <title>Concerted genomic and epigenomic changes stabilize Arabidopsis allopolyploids.</title>
        <authorList>
            <person name="Chen Z."/>
        </authorList>
    </citation>
    <scope>NUCLEOTIDE SEQUENCE [LARGE SCALE GENOMIC DNA]</scope>
    <source>
        <strain evidence="7">Allo738</strain>
        <tissue evidence="7">Leaf</tissue>
    </source>
</reference>
<keyword evidence="4" id="KW-0505">Motor protein</keyword>
<organism evidence="7 8">
    <name type="scientific">Arabidopsis thaliana x Arabidopsis arenosa</name>
    <dbReference type="NCBI Taxonomy" id="1240361"/>
    <lineage>
        <taxon>Eukaryota</taxon>
        <taxon>Viridiplantae</taxon>
        <taxon>Streptophyta</taxon>
        <taxon>Embryophyta</taxon>
        <taxon>Tracheophyta</taxon>
        <taxon>Spermatophyta</taxon>
        <taxon>Magnoliopsida</taxon>
        <taxon>eudicotyledons</taxon>
        <taxon>Gunneridae</taxon>
        <taxon>Pentapetalae</taxon>
        <taxon>rosids</taxon>
        <taxon>malvids</taxon>
        <taxon>Brassicales</taxon>
        <taxon>Brassicaceae</taxon>
        <taxon>Camelineae</taxon>
        <taxon>Arabidopsis</taxon>
    </lineage>
</organism>
<keyword evidence="8" id="KW-1185">Reference proteome</keyword>
<evidence type="ECO:0000256" key="1">
    <source>
        <dbReference type="ARBA" id="ARBA00022741"/>
    </source>
</evidence>
<dbReference type="GO" id="GO:0016020">
    <property type="term" value="C:membrane"/>
    <property type="evidence" value="ECO:0007669"/>
    <property type="project" value="TreeGrafter"/>
</dbReference>
<protein>
    <submittedName>
        <fullName evidence="7">Myosin N-terminal SH3-like</fullName>
    </submittedName>
</protein>
<feature type="binding site" evidence="4">
    <location>
        <begin position="263"/>
        <end position="270"/>
    </location>
    <ligand>
        <name>ATP</name>
        <dbReference type="ChEBI" id="CHEBI:30616"/>
    </ligand>
</feature>
<dbReference type="GO" id="GO:0016459">
    <property type="term" value="C:myosin complex"/>
    <property type="evidence" value="ECO:0007669"/>
    <property type="project" value="UniProtKB-KW"/>
</dbReference>
<evidence type="ECO:0000256" key="4">
    <source>
        <dbReference type="PROSITE-ProRule" id="PRU00782"/>
    </source>
</evidence>
<dbReference type="PROSITE" id="PS51456">
    <property type="entry name" value="MYOSIN_MOTOR"/>
    <property type="match status" value="1"/>
</dbReference>
<dbReference type="Pfam" id="PF00063">
    <property type="entry name" value="Myosin_head"/>
    <property type="match status" value="1"/>
</dbReference>
<dbReference type="EMBL" id="JAEFBK010000012">
    <property type="protein sequence ID" value="KAG7541250.1"/>
    <property type="molecule type" value="Genomic_DNA"/>
</dbReference>
<dbReference type="InterPro" id="IPR004009">
    <property type="entry name" value="SH3_Myosin"/>
</dbReference>
<gene>
    <name evidence="7" type="ORF">ISN45_Aa07g013690</name>
</gene>
<dbReference type="GO" id="GO:0005524">
    <property type="term" value="F:ATP binding"/>
    <property type="evidence" value="ECO:0007669"/>
    <property type="project" value="UniProtKB-UniRule"/>
</dbReference>
<evidence type="ECO:0000259" key="5">
    <source>
        <dbReference type="PROSITE" id="PS51456"/>
    </source>
</evidence>
<dbReference type="Proteomes" id="UP000694240">
    <property type="component" value="Chromosome 12"/>
</dbReference>
<dbReference type="InterPro" id="IPR001609">
    <property type="entry name" value="Myosin_head_motor_dom-like"/>
</dbReference>
<feature type="domain" description="Myosin motor" evidence="5">
    <location>
        <begin position="203"/>
        <end position="315"/>
    </location>
</feature>
<dbReference type="PROSITE" id="PS51844">
    <property type="entry name" value="SH3_LIKE"/>
    <property type="match status" value="1"/>
</dbReference>
<keyword evidence="2 4" id="KW-0067">ATP-binding</keyword>
<evidence type="ECO:0000259" key="6">
    <source>
        <dbReference type="PROSITE" id="PS51844"/>
    </source>
</evidence>
<keyword evidence="1 4" id="KW-0547">Nucleotide-binding</keyword>